<reference evidence="1 2" key="1">
    <citation type="submission" date="2023-01" db="EMBL/GenBank/DDBJ databases">
        <title>Novel species of the genus Asticcacaulis isolated from rivers.</title>
        <authorList>
            <person name="Lu H."/>
        </authorList>
    </citation>
    <scope>NUCLEOTIDE SEQUENCE [LARGE SCALE GENOMIC DNA]</scope>
    <source>
        <strain evidence="1 2">BYS171W</strain>
    </source>
</reference>
<comment type="caution">
    <text evidence="1">The sequence shown here is derived from an EMBL/GenBank/DDBJ whole genome shotgun (WGS) entry which is preliminary data.</text>
</comment>
<gene>
    <name evidence="1" type="ORF">PQU92_13360</name>
</gene>
<keyword evidence="2" id="KW-1185">Reference proteome</keyword>
<protein>
    <submittedName>
        <fullName evidence="1">Uncharacterized protein</fullName>
    </submittedName>
</protein>
<proteinExistence type="predicted"/>
<dbReference type="EMBL" id="JAQQKX010000011">
    <property type="protein sequence ID" value="MDC7684272.1"/>
    <property type="molecule type" value="Genomic_DNA"/>
</dbReference>
<accession>A0ABT5HW06</accession>
<evidence type="ECO:0000313" key="2">
    <source>
        <dbReference type="Proteomes" id="UP001214854"/>
    </source>
</evidence>
<name>A0ABT5HW06_9CAUL</name>
<evidence type="ECO:0000313" key="1">
    <source>
        <dbReference type="EMBL" id="MDC7684272.1"/>
    </source>
</evidence>
<sequence length="68" mass="8007">MLRNRDASVEQLLDALDFMRKDLRTHDLNGFADIIDKAFETCADRYVEDKMRGLYTSLETRQINTRPI</sequence>
<organism evidence="1 2">
    <name type="scientific">Asticcacaulis aquaticus</name>
    <dbReference type="NCBI Taxonomy" id="2984212"/>
    <lineage>
        <taxon>Bacteria</taxon>
        <taxon>Pseudomonadati</taxon>
        <taxon>Pseudomonadota</taxon>
        <taxon>Alphaproteobacteria</taxon>
        <taxon>Caulobacterales</taxon>
        <taxon>Caulobacteraceae</taxon>
        <taxon>Asticcacaulis</taxon>
    </lineage>
</organism>
<dbReference type="Proteomes" id="UP001214854">
    <property type="component" value="Unassembled WGS sequence"/>
</dbReference>
<dbReference type="RefSeq" id="WP_272748736.1">
    <property type="nucleotide sequence ID" value="NZ_JAQQKX010000011.1"/>
</dbReference>